<dbReference type="EMBL" id="JAWDIT010000003">
    <property type="protein sequence ID" value="MDU0346254.1"/>
    <property type="molecule type" value="Genomic_DNA"/>
</dbReference>
<feature type="compositionally biased region" description="Low complexity" evidence="1">
    <location>
        <begin position="17"/>
        <end position="28"/>
    </location>
</feature>
<proteinExistence type="predicted"/>
<name>A0ABU3SN41_9MICO</name>
<evidence type="ECO:0000256" key="1">
    <source>
        <dbReference type="SAM" id="MobiDB-lite"/>
    </source>
</evidence>
<evidence type="ECO:0000313" key="3">
    <source>
        <dbReference type="Proteomes" id="UP001261125"/>
    </source>
</evidence>
<dbReference type="RefSeq" id="WP_316004615.1">
    <property type="nucleotide sequence ID" value="NZ_JAWDIT010000003.1"/>
</dbReference>
<feature type="region of interest" description="Disordered" evidence="1">
    <location>
        <begin position="9"/>
        <end position="45"/>
    </location>
</feature>
<protein>
    <submittedName>
        <fullName evidence="2">Uncharacterized protein</fullName>
    </submittedName>
</protein>
<dbReference type="Proteomes" id="UP001261125">
    <property type="component" value="Unassembled WGS sequence"/>
</dbReference>
<gene>
    <name evidence="2" type="ORF">RWH44_11145</name>
</gene>
<keyword evidence="3" id="KW-1185">Reference proteome</keyword>
<organism evidence="2 3">
    <name type="scientific">Microbacterium phycohabitans</name>
    <dbReference type="NCBI Taxonomy" id="3075993"/>
    <lineage>
        <taxon>Bacteria</taxon>
        <taxon>Bacillati</taxon>
        <taxon>Actinomycetota</taxon>
        <taxon>Actinomycetes</taxon>
        <taxon>Micrococcales</taxon>
        <taxon>Microbacteriaceae</taxon>
        <taxon>Microbacterium</taxon>
    </lineage>
</organism>
<reference evidence="2 3" key="1">
    <citation type="submission" date="2023-09" db="EMBL/GenBank/DDBJ databases">
        <title>Microbacterium fusihabitans sp. nov., Microbacterium phycihabitans sp. nov., and Microbacterium cervinum sp. nov., isolated from dried seaweeds of beach.</title>
        <authorList>
            <person name="Lee S.D."/>
        </authorList>
    </citation>
    <scope>NUCLEOTIDE SEQUENCE [LARGE SCALE GENOMIC DNA]</scope>
    <source>
        <strain evidence="2 3">KSW2-29</strain>
    </source>
</reference>
<sequence length="98" mass="10647">MPDPRALRIDVGPFHLAPTPDAPTWTAAQKRRGSDAVSGLDDGESDAGRITAGWTDWVAFAHRVLQVDALSRDAEARGDAWDEGFSAARDAEARNPYR</sequence>
<evidence type="ECO:0000313" key="2">
    <source>
        <dbReference type="EMBL" id="MDU0346254.1"/>
    </source>
</evidence>
<accession>A0ABU3SN41</accession>
<comment type="caution">
    <text evidence="2">The sequence shown here is derived from an EMBL/GenBank/DDBJ whole genome shotgun (WGS) entry which is preliminary data.</text>
</comment>